<dbReference type="VEuPathDB" id="PiroplasmaDB:BBBOND_0308660"/>
<evidence type="ECO:0000256" key="1">
    <source>
        <dbReference type="ARBA" id="ARBA00002154"/>
    </source>
</evidence>
<keyword evidence="5" id="KW-0732">Signal</keyword>
<keyword evidence="4 9" id="KW-0812">Transmembrane</keyword>
<accession>A0A061D8U0</accession>
<keyword evidence="7" id="KW-0333">Golgi apparatus</keyword>
<organism evidence="10 11">
    <name type="scientific">Babesia bigemina</name>
    <dbReference type="NCBI Taxonomy" id="5866"/>
    <lineage>
        <taxon>Eukaryota</taxon>
        <taxon>Sar</taxon>
        <taxon>Alveolata</taxon>
        <taxon>Apicomplexa</taxon>
        <taxon>Aconoidasida</taxon>
        <taxon>Piroplasmida</taxon>
        <taxon>Babesiidae</taxon>
        <taxon>Babesia</taxon>
    </lineage>
</organism>
<evidence type="ECO:0000313" key="10">
    <source>
        <dbReference type="EMBL" id="CDR96963.1"/>
    </source>
</evidence>
<evidence type="ECO:0000256" key="3">
    <source>
        <dbReference type="ARBA" id="ARBA00008961"/>
    </source>
</evidence>
<evidence type="ECO:0000256" key="2">
    <source>
        <dbReference type="ARBA" id="ARBA00004614"/>
    </source>
</evidence>
<dbReference type="Pfam" id="PF06842">
    <property type="entry name" value="DUF1242"/>
    <property type="match status" value="1"/>
</dbReference>
<dbReference type="EMBL" id="LK391709">
    <property type="protein sequence ID" value="CDR96963.1"/>
    <property type="molecule type" value="Genomic_DNA"/>
</dbReference>
<sequence length="72" mass="8113">MTALLSLPSFIVVLLLTICTSSYLKVFLPNYFNARRPGFFGLLGKLAVIGDRLSPYVAFCCIVCAFWILFMR</sequence>
<dbReference type="InterPro" id="IPR051523">
    <property type="entry name" value="KISH_domain"/>
</dbReference>
<dbReference type="GO" id="GO:0000139">
    <property type="term" value="C:Golgi membrane"/>
    <property type="evidence" value="ECO:0007669"/>
    <property type="project" value="UniProtKB-SubCell"/>
</dbReference>
<dbReference type="OrthoDB" id="10034655at2759"/>
<dbReference type="KEGG" id="bbig:BBBOND_0308660"/>
<protein>
    <recommendedName>
        <fullName evidence="9">Protein kish</fullName>
    </recommendedName>
</protein>
<gene>
    <name evidence="10" type="ORF">BBBOND_0308660</name>
</gene>
<dbReference type="Proteomes" id="UP000033188">
    <property type="component" value="Chromosome 3"/>
</dbReference>
<evidence type="ECO:0000313" key="11">
    <source>
        <dbReference type="Proteomes" id="UP000033188"/>
    </source>
</evidence>
<evidence type="ECO:0000256" key="5">
    <source>
        <dbReference type="ARBA" id="ARBA00022729"/>
    </source>
</evidence>
<evidence type="ECO:0000256" key="7">
    <source>
        <dbReference type="ARBA" id="ARBA00023034"/>
    </source>
</evidence>
<evidence type="ECO:0000256" key="8">
    <source>
        <dbReference type="ARBA" id="ARBA00023136"/>
    </source>
</evidence>
<dbReference type="AlphaFoldDB" id="A0A061D8U0"/>
<proteinExistence type="inferred from homology"/>
<comment type="similarity">
    <text evidence="3 9">Belongs to the KISH family.</text>
</comment>
<feature type="transmembrane region" description="Helical" evidence="9">
    <location>
        <begin position="53"/>
        <end position="70"/>
    </location>
</feature>
<comment type="subcellular location">
    <subcellularLocation>
        <location evidence="2">Golgi apparatus membrane</location>
        <topology evidence="2">Single-pass type I membrane protein</topology>
    </subcellularLocation>
</comment>
<dbReference type="OMA" id="KVGFQGT"/>
<dbReference type="RefSeq" id="XP_012769149.1">
    <property type="nucleotide sequence ID" value="XM_012913695.1"/>
</dbReference>
<comment type="function">
    <text evidence="1 9">Involved in the early part of the secretory pathway.</text>
</comment>
<evidence type="ECO:0000256" key="9">
    <source>
        <dbReference type="RuleBase" id="RU910717"/>
    </source>
</evidence>
<keyword evidence="6 9" id="KW-1133">Transmembrane helix</keyword>
<dbReference type="PANTHER" id="PTHR13229">
    <property type="entry name" value="PROTEIN KISH-A"/>
    <property type="match status" value="1"/>
</dbReference>
<dbReference type="InterPro" id="IPR009653">
    <property type="entry name" value="Ksh1"/>
</dbReference>
<evidence type="ECO:0000256" key="6">
    <source>
        <dbReference type="ARBA" id="ARBA00022989"/>
    </source>
</evidence>
<evidence type="ECO:0000256" key="4">
    <source>
        <dbReference type="ARBA" id="ARBA00022692"/>
    </source>
</evidence>
<keyword evidence="11" id="KW-1185">Reference proteome</keyword>
<dbReference type="GeneID" id="24565504"/>
<name>A0A061D8U0_BABBI</name>
<reference evidence="11" key="1">
    <citation type="journal article" date="2014" name="Nucleic Acids Res.">
        <title>The evolutionary dynamics of variant antigen genes in Babesia reveal a history of genomic innovation underlying host-parasite interaction.</title>
        <authorList>
            <person name="Jackson A.P."/>
            <person name="Otto T.D."/>
            <person name="Darby A."/>
            <person name="Ramaprasad A."/>
            <person name="Xia D."/>
            <person name="Echaide I.E."/>
            <person name="Farber M."/>
            <person name="Gahlot S."/>
            <person name="Gamble J."/>
            <person name="Gupta D."/>
            <person name="Gupta Y."/>
            <person name="Jackson L."/>
            <person name="Malandrin L."/>
            <person name="Malas T.B."/>
            <person name="Moussa E."/>
            <person name="Nair M."/>
            <person name="Reid A.J."/>
            <person name="Sanders M."/>
            <person name="Sharma J."/>
            <person name="Tracey A."/>
            <person name="Quail M.A."/>
            <person name="Weir W."/>
            <person name="Wastling J.M."/>
            <person name="Hall N."/>
            <person name="Willadsen P."/>
            <person name="Lingelbach K."/>
            <person name="Shiels B."/>
            <person name="Tait A."/>
            <person name="Berriman M."/>
            <person name="Allred D.R."/>
            <person name="Pain A."/>
        </authorList>
    </citation>
    <scope>NUCLEOTIDE SEQUENCE [LARGE SCALE GENOMIC DNA]</scope>
    <source>
        <strain evidence="11">Bond</strain>
    </source>
</reference>
<dbReference type="STRING" id="5866.A0A061D8U0"/>
<keyword evidence="8 9" id="KW-0472">Membrane</keyword>